<accession>D7KID2</accession>
<evidence type="ECO:0000313" key="2">
    <source>
        <dbReference type="EMBL" id="EFH70002.1"/>
    </source>
</evidence>
<dbReference type="AlphaFoldDB" id="D7KID2"/>
<dbReference type="STRING" id="81972.D7KID2"/>
<keyword evidence="3" id="KW-1185">Reference proteome</keyword>
<feature type="region of interest" description="Disordered" evidence="1">
    <location>
        <begin position="381"/>
        <end position="406"/>
    </location>
</feature>
<feature type="compositionally biased region" description="Low complexity" evidence="1">
    <location>
        <begin position="456"/>
        <end position="467"/>
    </location>
</feature>
<dbReference type="Gramene" id="Al_scaffold_0001_3359">
    <property type="protein sequence ID" value="Al_scaffold_0001_3359"/>
    <property type="gene ID" value="Al_scaffold_0001_3359"/>
</dbReference>
<name>D7KID2_ARALL</name>
<feature type="region of interest" description="Disordered" evidence="1">
    <location>
        <begin position="1"/>
        <end position="39"/>
    </location>
</feature>
<dbReference type="PANTHER" id="PTHR35116">
    <property type="entry name" value="HELICASE PROTEIN MOM1"/>
    <property type="match status" value="1"/>
</dbReference>
<dbReference type="PANTHER" id="PTHR35116:SF2">
    <property type="entry name" value="ATP-DEPENDENT HELICASE FAMILY PROTEIN-RELATED"/>
    <property type="match status" value="1"/>
</dbReference>
<reference evidence="3" key="1">
    <citation type="journal article" date="2011" name="Nat. Genet.">
        <title>The Arabidopsis lyrata genome sequence and the basis of rapid genome size change.</title>
        <authorList>
            <person name="Hu T.T."/>
            <person name="Pattyn P."/>
            <person name="Bakker E.G."/>
            <person name="Cao J."/>
            <person name="Cheng J.-F."/>
            <person name="Clark R.M."/>
            <person name="Fahlgren N."/>
            <person name="Fawcett J.A."/>
            <person name="Grimwood J."/>
            <person name="Gundlach H."/>
            <person name="Haberer G."/>
            <person name="Hollister J.D."/>
            <person name="Ossowski S."/>
            <person name="Ottilar R.P."/>
            <person name="Salamov A.A."/>
            <person name="Schneeberger K."/>
            <person name="Spannagl M."/>
            <person name="Wang X."/>
            <person name="Yang L."/>
            <person name="Nasrallah M.E."/>
            <person name="Bergelson J."/>
            <person name="Carrington J.C."/>
            <person name="Gaut B.S."/>
            <person name="Schmutz J."/>
            <person name="Mayer K.F.X."/>
            <person name="Van de Peer Y."/>
            <person name="Grigoriev I.V."/>
            <person name="Nordborg M."/>
            <person name="Weigel D."/>
            <person name="Guo Y.-L."/>
        </authorList>
    </citation>
    <scope>NUCLEOTIDE SEQUENCE [LARGE SCALE GENOMIC DNA]</scope>
    <source>
        <strain evidence="3">cv. MN47</strain>
    </source>
</reference>
<feature type="region of interest" description="Disordered" evidence="1">
    <location>
        <begin position="456"/>
        <end position="479"/>
    </location>
</feature>
<dbReference type="eggNOG" id="KOG0384">
    <property type="taxonomic scope" value="Eukaryota"/>
</dbReference>
<feature type="compositionally biased region" description="Polar residues" evidence="1">
    <location>
        <begin position="389"/>
        <end position="406"/>
    </location>
</feature>
<dbReference type="HOGENOM" id="CLU_570332_0_0_1"/>
<dbReference type="GO" id="GO:0031507">
    <property type="term" value="P:heterochromatin formation"/>
    <property type="evidence" value="ECO:0007669"/>
    <property type="project" value="InterPro"/>
</dbReference>
<dbReference type="Proteomes" id="UP000008694">
    <property type="component" value="Unassembled WGS sequence"/>
</dbReference>
<feature type="compositionally biased region" description="Polar residues" evidence="1">
    <location>
        <begin position="1"/>
        <end position="15"/>
    </location>
</feature>
<organism evidence="3">
    <name type="scientific">Arabidopsis lyrata subsp. lyrata</name>
    <name type="common">Lyre-leaved rock-cress</name>
    <dbReference type="NCBI Taxonomy" id="81972"/>
    <lineage>
        <taxon>Eukaryota</taxon>
        <taxon>Viridiplantae</taxon>
        <taxon>Streptophyta</taxon>
        <taxon>Embryophyta</taxon>
        <taxon>Tracheophyta</taxon>
        <taxon>Spermatophyta</taxon>
        <taxon>Magnoliopsida</taxon>
        <taxon>eudicotyledons</taxon>
        <taxon>Gunneridae</taxon>
        <taxon>Pentapetalae</taxon>
        <taxon>rosids</taxon>
        <taxon>malvids</taxon>
        <taxon>Brassicales</taxon>
        <taxon>Brassicaceae</taxon>
        <taxon>Camelineae</taxon>
        <taxon>Arabidopsis</taxon>
    </lineage>
</organism>
<protein>
    <submittedName>
        <fullName evidence="2">Predicted protein</fullName>
    </submittedName>
</protein>
<dbReference type="EMBL" id="GL348713">
    <property type="protein sequence ID" value="EFH70002.1"/>
    <property type="molecule type" value="Genomic_DNA"/>
</dbReference>
<gene>
    <name evidence="2" type="ORF">ARALYDRAFT_681036</name>
</gene>
<feature type="compositionally biased region" description="Basic and acidic residues" evidence="1">
    <location>
        <begin position="30"/>
        <end position="39"/>
    </location>
</feature>
<dbReference type="InterPro" id="IPR039322">
    <property type="entry name" value="MOM1"/>
</dbReference>
<sequence>MVSTNHGNESLSGATVHQEKNNTKSMLSSSEDKKQKLETRKKLEAAVIRISSSRTGTQVDDLKRLDDEFERKFDEIKSEKMIEQNRKARSLDKEIPDELGLPMPHPAFVVETKGAAESDQGQNIEAPIEPQCAGSETVETTDCAASNQVEQSTYASGVELSAGVTASVPSLLNNGTGQSAVQPVPQILFRVFDDPFLHELEKLQRESENSKKTFEEKVSCPQYSVASSFGLFSHYSLTACEHKSILKAELERKMAEKPNITPERQSTKIEASKNLVIMNKLIRVLRSCPNVPTRRHLPQQLQVHLAQRAAQVNALRNYTAPAPAPAALQLQSSLFPTPALALLQLQASSFPAPALLQPQASSFTSSVSRPSGLPLNSTVCPMPQPRQPLISNTAPTPSDSPATNQIANASLHSPAPHLSSYRPAPSVPVDTATLTLSLPPQALTYSAVLIQQQQEQQPQQSLSSGLQGNNDVVCLSDDE</sequence>
<evidence type="ECO:0000256" key="1">
    <source>
        <dbReference type="SAM" id="MobiDB-lite"/>
    </source>
</evidence>
<proteinExistence type="predicted"/>
<evidence type="ECO:0000313" key="3">
    <source>
        <dbReference type="Proteomes" id="UP000008694"/>
    </source>
</evidence>